<dbReference type="Proteomes" id="UP000288805">
    <property type="component" value="Unassembled WGS sequence"/>
</dbReference>
<evidence type="ECO:0000256" key="1">
    <source>
        <dbReference type="SAM" id="MobiDB-lite"/>
    </source>
</evidence>
<name>A0A438G558_VITVI</name>
<accession>A0A438G558</accession>
<sequence>MGQILSIIIRWLWGEKDDKKKPSEKLPLIPRPRFASDTNSSSSRPALPPNPFTSPPSLESCRDYALQTNLRTHPPPPVSSSSNSSSSPFSHSKTSSASRLQPTLQTHHQLNSSSCGFSIGTVSSPVQPKLETPRQLSSSSCSQSSTTHFYPKLVQNHQPFNLSSCGLSSTTVSSPVQPKLETPQQLSSSSCSQSSTTHFYPKLVQTHQPLNLSSCGLSSTTVSSPVQPKLETHQQLSSSSCSQSSTTHFYPKLVQTHQPLNLSSCGLSSTTVSSPVQPKLETHQQLSSSSCSQSSTTYFYPKPVQTPQPLSSNSCGLSRPSGTSHAQPKIQTHPSLLSSSCSHSSVSGVSHFQPNPGTLPLSSVPSSNSGINGASQRNSLGFPLSLDSRSNSRSDDALDLLILAKFKVQVVGDEKQVSARLHHYDIIEENEERTRGAVGKNWWDYSSCEEDLEEGKLGVRWIKHYSSEYKILLVGEGDFSFSASLAVAFASATNITATSLDSIEFLSTNYRHALSNIDSLRSLGAKVMHDVDATKMAHVFPFNCMRFDRVVYNFPLAGFFPNASREDKIRRNQMLVQLFLENAKKMIHIDGEIHITHKSNGFFRGWNLEFLASRVGLRLIEEEPFNFMDYPGYRTKYGFGGDNNFNCNPSRTYKFGHKKLNENVWNENVWM</sequence>
<evidence type="ECO:0000313" key="3">
    <source>
        <dbReference type="EMBL" id="RVW67335.1"/>
    </source>
</evidence>
<feature type="domain" description="25S rRNA (uridine-N(3))-methyltransferase BMT5-like" evidence="2">
    <location>
        <begin position="472"/>
        <end position="636"/>
    </location>
</feature>
<dbReference type="EMBL" id="QGNW01000590">
    <property type="protein sequence ID" value="RVW67335.1"/>
    <property type="molecule type" value="Genomic_DNA"/>
</dbReference>
<gene>
    <name evidence="3" type="primary">VvCHDp000983_8</name>
    <name evidence="3" type="ORF">CK203_065350</name>
</gene>
<dbReference type="GO" id="GO:0070042">
    <property type="term" value="F:rRNA (uridine-N3-)-methyltransferase activity"/>
    <property type="evidence" value="ECO:0007669"/>
    <property type="project" value="InterPro"/>
</dbReference>
<evidence type="ECO:0000313" key="4">
    <source>
        <dbReference type="Proteomes" id="UP000288805"/>
    </source>
</evidence>
<feature type="compositionally biased region" description="Low complexity" evidence="1">
    <location>
        <begin position="79"/>
        <end position="98"/>
    </location>
</feature>
<dbReference type="PANTHER" id="PTHR11538:SF70">
    <property type="entry name" value="25S RRNA (URIDINE-N(3))-METHYLTRANSFERASE BMT5-LIKE DOMAIN-CONTAINING PROTEIN"/>
    <property type="match status" value="1"/>
</dbReference>
<proteinExistence type="predicted"/>
<evidence type="ECO:0000259" key="2">
    <source>
        <dbReference type="Pfam" id="PF10354"/>
    </source>
</evidence>
<feature type="region of interest" description="Disordered" evidence="1">
    <location>
        <begin position="302"/>
        <end position="374"/>
    </location>
</feature>
<dbReference type="InterPro" id="IPR019446">
    <property type="entry name" value="BMT5-like"/>
</dbReference>
<feature type="compositionally biased region" description="Polar residues" evidence="1">
    <location>
        <begin position="352"/>
        <end position="374"/>
    </location>
</feature>
<feature type="region of interest" description="Disordered" evidence="1">
    <location>
        <begin position="18"/>
        <end position="107"/>
    </location>
</feature>
<protein>
    <recommendedName>
        <fullName evidence="2">25S rRNA (uridine-N(3))-methyltransferase BMT5-like domain-containing protein</fullName>
    </recommendedName>
</protein>
<comment type="caution">
    <text evidence="3">The sequence shown here is derived from an EMBL/GenBank/DDBJ whole genome shotgun (WGS) entry which is preliminary data.</text>
</comment>
<feature type="region of interest" description="Disordered" evidence="1">
    <location>
        <begin position="273"/>
        <end position="292"/>
    </location>
</feature>
<dbReference type="AlphaFoldDB" id="A0A438G558"/>
<feature type="compositionally biased region" description="Low complexity" evidence="1">
    <location>
        <begin position="335"/>
        <end position="351"/>
    </location>
</feature>
<reference evidence="3 4" key="1">
    <citation type="journal article" date="2018" name="PLoS Genet.">
        <title>Population sequencing reveals clonal diversity and ancestral inbreeding in the grapevine cultivar Chardonnay.</title>
        <authorList>
            <person name="Roach M.J."/>
            <person name="Johnson D.L."/>
            <person name="Bohlmann J."/>
            <person name="van Vuuren H.J."/>
            <person name="Jones S.J."/>
            <person name="Pretorius I.S."/>
            <person name="Schmidt S.A."/>
            <person name="Borneman A.R."/>
        </authorList>
    </citation>
    <scope>NUCLEOTIDE SEQUENCE [LARGE SCALE GENOMIC DNA]</scope>
    <source>
        <strain evidence="4">cv. Chardonnay</strain>
        <tissue evidence="3">Leaf</tissue>
    </source>
</reference>
<feature type="region of interest" description="Disordered" evidence="1">
    <location>
        <begin position="172"/>
        <end position="191"/>
    </location>
</feature>
<dbReference type="GO" id="GO:0070475">
    <property type="term" value="P:rRNA base methylation"/>
    <property type="evidence" value="ECO:0007669"/>
    <property type="project" value="InterPro"/>
</dbReference>
<dbReference type="PANTHER" id="PTHR11538">
    <property type="entry name" value="PHENYLALANYL-TRNA SYNTHETASE"/>
    <property type="match status" value="1"/>
</dbReference>
<organism evidence="3 4">
    <name type="scientific">Vitis vinifera</name>
    <name type="common">Grape</name>
    <dbReference type="NCBI Taxonomy" id="29760"/>
    <lineage>
        <taxon>Eukaryota</taxon>
        <taxon>Viridiplantae</taxon>
        <taxon>Streptophyta</taxon>
        <taxon>Embryophyta</taxon>
        <taxon>Tracheophyta</taxon>
        <taxon>Spermatophyta</taxon>
        <taxon>Magnoliopsida</taxon>
        <taxon>eudicotyledons</taxon>
        <taxon>Gunneridae</taxon>
        <taxon>Pentapetalae</taxon>
        <taxon>rosids</taxon>
        <taxon>Vitales</taxon>
        <taxon>Vitaceae</taxon>
        <taxon>Viteae</taxon>
        <taxon>Vitis</taxon>
    </lineage>
</organism>
<feature type="compositionally biased region" description="Polar residues" evidence="1">
    <location>
        <begin position="305"/>
        <end position="334"/>
    </location>
</feature>
<dbReference type="Pfam" id="PF10354">
    <property type="entry name" value="BMT5-like"/>
    <property type="match status" value="1"/>
</dbReference>